<keyword evidence="2" id="KW-0863">Zinc-finger</keyword>
<evidence type="ECO:0000256" key="2">
    <source>
        <dbReference type="ARBA" id="ARBA00022771"/>
    </source>
</evidence>
<protein>
    <submittedName>
        <fullName evidence="5">Stonustoxin subunit alpha</fullName>
    </submittedName>
</protein>
<dbReference type="SMART" id="SM00589">
    <property type="entry name" value="PRY"/>
    <property type="match status" value="1"/>
</dbReference>
<dbReference type="Gene3D" id="2.60.120.920">
    <property type="match status" value="1"/>
</dbReference>
<comment type="caution">
    <text evidence="5">The sequence shown here is derived from an EMBL/GenBank/DDBJ whole genome shotgun (WGS) entry which is preliminary data.</text>
</comment>
<gene>
    <name evidence="5" type="ORF">H4Q32_026267</name>
</gene>
<dbReference type="InterPro" id="IPR006574">
    <property type="entry name" value="PRY"/>
</dbReference>
<evidence type="ECO:0000313" key="5">
    <source>
        <dbReference type="EMBL" id="KAI2645382.1"/>
    </source>
</evidence>
<dbReference type="PRINTS" id="PR01407">
    <property type="entry name" value="BUTYPHLNCDUF"/>
</dbReference>
<reference evidence="5 6" key="1">
    <citation type="submission" date="2022-01" db="EMBL/GenBank/DDBJ databases">
        <title>A high-quality chromosome-level genome assembly of rohu carp, Labeo rohita.</title>
        <authorList>
            <person name="Arick M.A. II"/>
            <person name="Hsu C.-Y."/>
            <person name="Magbanua Z."/>
            <person name="Pechanova O."/>
            <person name="Grover C."/>
            <person name="Miller E."/>
            <person name="Thrash A."/>
            <person name="Ezzel L."/>
            <person name="Alam S."/>
            <person name="Benzie J."/>
            <person name="Hamilton M."/>
            <person name="Karsi A."/>
            <person name="Lawrence M.L."/>
            <person name="Peterson D.G."/>
        </authorList>
    </citation>
    <scope>NUCLEOTIDE SEQUENCE [LARGE SCALE GENOMIC DNA]</scope>
    <source>
        <strain evidence="6">BAU-BD-2019</strain>
        <tissue evidence="5">Blood</tissue>
    </source>
</reference>
<dbReference type="SUPFAM" id="SSF49899">
    <property type="entry name" value="Concanavalin A-like lectins/glucanases"/>
    <property type="match status" value="1"/>
</dbReference>
<keyword evidence="3" id="KW-0862">Zinc</keyword>
<evidence type="ECO:0000259" key="4">
    <source>
        <dbReference type="PROSITE" id="PS50188"/>
    </source>
</evidence>
<dbReference type="InterPro" id="IPR043136">
    <property type="entry name" value="B30.2/SPRY_sf"/>
</dbReference>
<dbReference type="PROSITE" id="PS50188">
    <property type="entry name" value="B302_SPRY"/>
    <property type="match status" value="1"/>
</dbReference>
<feature type="domain" description="B30.2/SPRY" evidence="4">
    <location>
        <begin position="48"/>
        <end position="261"/>
    </location>
</feature>
<sequence length="392" mass="43794">MLQICLEEDGHFWGQIQSGTGQQKPGRLVALLNVRYMEIHSPTSNRPIVDHGGKSRITAGLKKYACFLTLDPNTANNDLMLSEENRKVTCVVFKFQSYPDHPDRFDRVCQVLCRESVCGRCYWEIEWRGNIVFISVSYKSISRKEWSDECRFGGNDQSWSLTCYRSSYSFRHNNIWIKLPVKPIISSRVEVFYDNIRRVGVYDDIYRIGVYVDESAGTLSFYSISDTMSLIHTEQTTFTQPLYPGFGFGSVFTVYPGSSVKLRDSRRNKYTGVGGWAPWRLVQGRHRRERGYASRADPGAQGAMAGQGVRGAMAKSIVQAAMAGQGVRGAMAEHTVYRAMVGQGVQEAMAKYTAHVAMAGQGARGAMAEHTVHKAMMGQEARGAMAESTVHG</sequence>
<dbReference type="PANTHER" id="PTHR25465">
    <property type="entry name" value="B-BOX DOMAIN CONTAINING"/>
    <property type="match status" value="1"/>
</dbReference>
<dbReference type="EMBL" id="JACTAM010002270">
    <property type="protein sequence ID" value="KAI2645382.1"/>
    <property type="molecule type" value="Genomic_DNA"/>
</dbReference>
<evidence type="ECO:0000313" key="6">
    <source>
        <dbReference type="Proteomes" id="UP000830375"/>
    </source>
</evidence>
<dbReference type="InterPro" id="IPR001870">
    <property type="entry name" value="B30.2/SPRY"/>
</dbReference>
<dbReference type="Pfam" id="PF00622">
    <property type="entry name" value="SPRY"/>
    <property type="match status" value="1"/>
</dbReference>
<evidence type="ECO:0000256" key="3">
    <source>
        <dbReference type="ARBA" id="ARBA00022833"/>
    </source>
</evidence>
<evidence type="ECO:0000256" key="1">
    <source>
        <dbReference type="ARBA" id="ARBA00022723"/>
    </source>
</evidence>
<dbReference type="InterPro" id="IPR003879">
    <property type="entry name" value="Butyrophylin_SPRY"/>
</dbReference>
<organism evidence="5 6">
    <name type="scientific">Labeo rohita</name>
    <name type="common">Indian major carp</name>
    <name type="synonym">Cyprinus rohita</name>
    <dbReference type="NCBI Taxonomy" id="84645"/>
    <lineage>
        <taxon>Eukaryota</taxon>
        <taxon>Metazoa</taxon>
        <taxon>Chordata</taxon>
        <taxon>Craniata</taxon>
        <taxon>Vertebrata</taxon>
        <taxon>Euteleostomi</taxon>
        <taxon>Actinopterygii</taxon>
        <taxon>Neopterygii</taxon>
        <taxon>Teleostei</taxon>
        <taxon>Ostariophysi</taxon>
        <taxon>Cypriniformes</taxon>
        <taxon>Cyprinidae</taxon>
        <taxon>Labeoninae</taxon>
        <taxon>Labeonini</taxon>
        <taxon>Labeo</taxon>
    </lineage>
</organism>
<dbReference type="Proteomes" id="UP000830375">
    <property type="component" value="Unassembled WGS sequence"/>
</dbReference>
<keyword evidence="1" id="KW-0479">Metal-binding</keyword>
<keyword evidence="6" id="KW-1185">Reference proteome</keyword>
<proteinExistence type="predicted"/>
<dbReference type="Pfam" id="PF13765">
    <property type="entry name" value="PRY"/>
    <property type="match status" value="1"/>
</dbReference>
<dbReference type="InterPro" id="IPR013320">
    <property type="entry name" value="ConA-like_dom_sf"/>
</dbReference>
<accession>A0ABQ8L3Y9</accession>
<dbReference type="InterPro" id="IPR051051">
    <property type="entry name" value="E3_ubiq-ligase_TRIM/RNF"/>
</dbReference>
<name>A0ABQ8L3Y9_LABRO</name>
<dbReference type="CDD" id="cd16040">
    <property type="entry name" value="SPRY_PRY_SNTX"/>
    <property type="match status" value="1"/>
</dbReference>
<dbReference type="InterPro" id="IPR003877">
    <property type="entry name" value="SPRY_dom"/>
</dbReference>
<dbReference type="PANTHER" id="PTHR25465:SF5">
    <property type="entry name" value="E3 UBIQUITIN_ISG15 LIGASE TRIM25-RELATED"/>
    <property type="match status" value="1"/>
</dbReference>